<name>A0ACC0EUZ8_9BASI</name>
<protein>
    <submittedName>
        <fullName evidence="1">Uncharacterized protein</fullName>
    </submittedName>
</protein>
<gene>
    <name evidence="1" type="ORF">MJO28_003453</name>
</gene>
<reference evidence="2" key="1">
    <citation type="journal article" date="2018" name="BMC Genomics">
        <title>Genomic insights into host adaptation between the wheat stripe rust pathogen (Puccinia striiformis f. sp. tritici) and the barley stripe rust pathogen (Puccinia striiformis f. sp. hordei).</title>
        <authorList>
            <person name="Xia C."/>
            <person name="Wang M."/>
            <person name="Yin C."/>
            <person name="Cornejo O.E."/>
            <person name="Hulbert S.H."/>
            <person name="Chen X."/>
        </authorList>
    </citation>
    <scope>NUCLEOTIDE SEQUENCE [LARGE SCALE GENOMIC DNA]</scope>
    <source>
        <strain evidence="2">93-210</strain>
    </source>
</reference>
<comment type="caution">
    <text evidence="1">The sequence shown here is derived from an EMBL/GenBank/DDBJ whole genome shotgun (WGS) entry which is preliminary data.</text>
</comment>
<sequence length="69" mass="7860">MEASFSRILRDTVYLFFGHSTGFKFNQRVNRNWRYLTSLVAPHSGRLLSAGGVSRQGSYQSTWTLDESA</sequence>
<dbReference type="Proteomes" id="UP001060170">
    <property type="component" value="Chromosome 3"/>
</dbReference>
<evidence type="ECO:0000313" key="2">
    <source>
        <dbReference type="Proteomes" id="UP001060170"/>
    </source>
</evidence>
<accession>A0ACC0EUZ8</accession>
<reference evidence="1 2" key="3">
    <citation type="journal article" date="2022" name="Microbiol. Spectr.">
        <title>Folding features and dynamics of 3D genome architecture in plant fungal pathogens.</title>
        <authorList>
            <person name="Xia C."/>
        </authorList>
    </citation>
    <scope>NUCLEOTIDE SEQUENCE [LARGE SCALE GENOMIC DNA]</scope>
    <source>
        <strain evidence="1 2">93-210</strain>
    </source>
</reference>
<reference evidence="2" key="2">
    <citation type="journal article" date="2018" name="Mol. Plant Microbe Interact.">
        <title>Genome sequence resources for the wheat stripe rust pathogen (Puccinia striiformis f. sp. tritici) and the barley stripe rust pathogen (Puccinia striiformis f. sp. hordei).</title>
        <authorList>
            <person name="Xia C."/>
            <person name="Wang M."/>
            <person name="Yin C."/>
            <person name="Cornejo O.E."/>
            <person name="Hulbert S.H."/>
            <person name="Chen X."/>
        </authorList>
    </citation>
    <scope>NUCLEOTIDE SEQUENCE [LARGE SCALE GENOMIC DNA]</scope>
    <source>
        <strain evidence="2">93-210</strain>
    </source>
</reference>
<evidence type="ECO:0000313" key="1">
    <source>
        <dbReference type="EMBL" id="KAI7959662.1"/>
    </source>
</evidence>
<organism evidence="1 2">
    <name type="scientific">Puccinia striiformis f. sp. tritici</name>
    <dbReference type="NCBI Taxonomy" id="168172"/>
    <lineage>
        <taxon>Eukaryota</taxon>
        <taxon>Fungi</taxon>
        <taxon>Dikarya</taxon>
        <taxon>Basidiomycota</taxon>
        <taxon>Pucciniomycotina</taxon>
        <taxon>Pucciniomycetes</taxon>
        <taxon>Pucciniales</taxon>
        <taxon>Pucciniaceae</taxon>
        <taxon>Puccinia</taxon>
    </lineage>
</organism>
<proteinExistence type="predicted"/>
<dbReference type="EMBL" id="CM045867">
    <property type="protein sequence ID" value="KAI7959662.1"/>
    <property type="molecule type" value="Genomic_DNA"/>
</dbReference>
<keyword evidence="2" id="KW-1185">Reference proteome</keyword>